<sequence length="280" mass="30887">MNVFNFFANFLVNFHELGFNLQILCFGLLLLPLFLASMAVKTNLSTQTKAFWICSFLIGTFSLIMTTDAFIQHQGNFFRSEPIWFFLTLIFNVILPIVYIMTIGVNNDKKIPTQHLVYGAILMATSIALTRLVSIQLPTTRIGFGPIPIITASILLGPATGALVGAGSDIIGIIIAPQGAPIFWIFMAQTLYGVIPFFVLKLFKEKTPLAFAAATVVTQFVCGSLTTYGLAITFEWPLIETFVTRMPGQLINMGVYSFVVYLLNGKVFSKIATSPLTEIK</sequence>
<reference evidence="2" key="1">
    <citation type="journal article" date="2018" name="Antonie Van Leeuwenhoek">
        <title>Proteinivorax hydrogeniformans sp. nov., an anaerobic, haloalkaliphilic bacterium fermenting proteinaceous compounds with high hydrogen production.</title>
        <authorList>
            <person name="Boltyanskaya Y."/>
            <person name="Detkova E."/>
            <person name="Pimenov N."/>
            <person name="Kevbrin V."/>
        </authorList>
    </citation>
    <scope>NUCLEOTIDE SEQUENCE</scope>
    <source>
        <strain evidence="2">Z-710</strain>
    </source>
</reference>
<gene>
    <name evidence="2" type="ORF">PRVXH_000454</name>
</gene>
<evidence type="ECO:0000313" key="2">
    <source>
        <dbReference type="EMBL" id="XCI29146.1"/>
    </source>
</evidence>
<feature type="transmembrane region" description="Helical" evidence="1">
    <location>
        <begin position="246"/>
        <end position="263"/>
    </location>
</feature>
<organism evidence="2">
    <name type="scientific">Proteinivorax hydrogeniformans</name>
    <dbReference type="NCBI Taxonomy" id="1826727"/>
    <lineage>
        <taxon>Bacteria</taxon>
        <taxon>Bacillati</taxon>
        <taxon>Bacillota</taxon>
        <taxon>Clostridia</taxon>
        <taxon>Eubacteriales</taxon>
        <taxon>Proteinivoracaceae</taxon>
        <taxon>Proteinivorax</taxon>
    </lineage>
</organism>
<proteinExistence type="predicted"/>
<feature type="transmembrane region" description="Helical" evidence="1">
    <location>
        <begin position="50"/>
        <end position="71"/>
    </location>
</feature>
<dbReference type="GO" id="GO:0016020">
    <property type="term" value="C:membrane"/>
    <property type="evidence" value="ECO:0007669"/>
    <property type="project" value="InterPro"/>
</dbReference>
<feature type="transmembrane region" description="Helical" evidence="1">
    <location>
        <begin position="116"/>
        <end position="137"/>
    </location>
</feature>
<feature type="transmembrane region" description="Helical" evidence="1">
    <location>
        <begin position="210"/>
        <end position="234"/>
    </location>
</feature>
<evidence type="ECO:0000256" key="1">
    <source>
        <dbReference type="SAM" id="Phobius"/>
    </source>
</evidence>
<dbReference type="InterPro" id="IPR030949">
    <property type="entry name" value="ECF_S_folate_fam"/>
</dbReference>
<dbReference type="AlphaFoldDB" id="A0AAU8HUT7"/>
<keyword evidence="1" id="KW-1133">Transmembrane helix</keyword>
<dbReference type="RefSeq" id="WP_353893694.1">
    <property type="nucleotide sequence ID" value="NZ_CP159485.1"/>
</dbReference>
<dbReference type="Pfam" id="PF07155">
    <property type="entry name" value="ECF-ribofla_trS"/>
    <property type="match status" value="1"/>
</dbReference>
<keyword evidence="1" id="KW-0812">Transmembrane</keyword>
<feature type="transmembrane region" description="Helical" evidence="1">
    <location>
        <begin position="149"/>
        <end position="176"/>
    </location>
</feature>
<reference evidence="2" key="2">
    <citation type="submission" date="2024-06" db="EMBL/GenBank/DDBJ databases">
        <authorList>
            <person name="Petrova K.O."/>
            <person name="Toshchakov S.V."/>
            <person name="Boltjanskaja Y.V."/>
            <person name="Kevbrin V.V."/>
        </authorList>
    </citation>
    <scope>NUCLEOTIDE SEQUENCE</scope>
    <source>
        <strain evidence="2">Z-710</strain>
    </source>
</reference>
<dbReference type="Gene3D" id="1.10.1760.20">
    <property type="match status" value="1"/>
</dbReference>
<accession>A0AAU8HUT7</accession>
<dbReference type="EMBL" id="CP159485">
    <property type="protein sequence ID" value="XCI29146.1"/>
    <property type="molecule type" value="Genomic_DNA"/>
</dbReference>
<dbReference type="NCBIfam" id="TIGR04518">
    <property type="entry name" value="ECF_S_folT_fam"/>
    <property type="match status" value="1"/>
</dbReference>
<keyword evidence="1" id="KW-0472">Membrane</keyword>
<protein>
    <submittedName>
        <fullName evidence="2">Folate family ECF transporter S component</fullName>
    </submittedName>
</protein>
<feature type="transmembrane region" description="Helical" evidence="1">
    <location>
        <begin position="21"/>
        <end position="38"/>
    </location>
</feature>
<feature type="transmembrane region" description="Helical" evidence="1">
    <location>
        <begin position="182"/>
        <end position="203"/>
    </location>
</feature>
<feature type="transmembrane region" description="Helical" evidence="1">
    <location>
        <begin position="83"/>
        <end position="104"/>
    </location>
</feature>
<name>A0AAU8HUT7_9FIRM</name>
<dbReference type="InterPro" id="IPR009825">
    <property type="entry name" value="ECF_substrate-spec-like"/>
</dbReference>